<accession>A0A7W9BW75</accession>
<evidence type="ECO:0000313" key="2">
    <source>
        <dbReference type="Proteomes" id="UP000546701"/>
    </source>
</evidence>
<dbReference type="OrthoDB" id="7477798at2"/>
<gene>
    <name evidence="1" type="ORF">FHS99_003285</name>
</gene>
<dbReference type="RefSeq" id="WP_157177839.1">
    <property type="nucleotide sequence ID" value="NZ_BMJP01000007.1"/>
</dbReference>
<sequence>MRRGVTSGVIAVGVAVFVALLVIPRGPAAVAGENGTFANDCCGTFALSNGKMVLNGQRTVRYTVATDGEGPYILPLTDVGTMPDHGFAVDGSRSVRKLRLDRLPNPTRITLYEGLIPYIFKRQAPRLRN</sequence>
<name>A0A7W9BW75_9SPHN</name>
<keyword evidence="2" id="KW-1185">Reference proteome</keyword>
<dbReference type="Proteomes" id="UP000546701">
    <property type="component" value="Unassembled WGS sequence"/>
</dbReference>
<comment type="caution">
    <text evidence="1">The sequence shown here is derived from an EMBL/GenBank/DDBJ whole genome shotgun (WGS) entry which is preliminary data.</text>
</comment>
<dbReference type="AlphaFoldDB" id="A0A7W9BW75"/>
<proteinExistence type="predicted"/>
<dbReference type="EMBL" id="JACIJR010000009">
    <property type="protein sequence ID" value="MBB5730778.1"/>
    <property type="molecule type" value="Genomic_DNA"/>
</dbReference>
<reference evidence="1 2" key="1">
    <citation type="submission" date="2020-08" db="EMBL/GenBank/DDBJ databases">
        <title>Genomic Encyclopedia of Type Strains, Phase IV (KMG-IV): sequencing the most valuable type-strain genomes for metagenomic binning, comparative biology and taxonomic classification.</title>
        <authorList>
            <person name="Goeker M."/>
        </authorList>
    </citation>
    <scope>NUCLEOTIDE SEQUENCE [LARGE SCALE GENOMIC DNA]</scope>
    <source>
        <strain evidence="1 2">DSM 103336</strain>
    </source>
</reference>
<organism evidence="1 2">
    <name type="scientific">Sphingomonas prati</name>
    <dbReference type="NCBI Taxonomy" id="1843237"/>
    <lineage>
        <taxon>Bacteria</taxon>
        <taxon>Pseudomonadati</taxon>
        <taxon>Pseudomonadota</taxon>
        <taxon>Alphaproteobacteria</taxon>
        <taxon>Sphingomonadales</taxon>
        <taxon>Sphingomonadaceae</taxon>
        <taxon>Sphingomonas</taxon>
    </lineage>
</organism>
<protein>
    <submittedName>
        <fullName evidence="1">Uncharacterized protein</fullName>
    </submittedName>
</protein>
<evidence type="ECO:0000313" key="1">
    <source>
        <dbReference type="EMBL" id="MBB5730778.1"/>
    </source>
</evidence>